<dbReference type="Pfam" id="PF09992">
    <property type="entry name" value="NAGPA"/>
    <property type="match status" value="1"/>
</dbReference>
<dbReference type="AlphaFoldDB" id="A0A239YPF2"/>
<keyword evidence="1" id="KW-0732">Signal</keyword>
<name>A0A239YPF2_9FIRM</name>
<organism evidence="4 5">
    <name type="scientific">Veillonella rodentium</name>
    <dbReference type="NCBI Taxonomy" id="248315"/>
    <lineage>
        <taxon>Bacteria</taxon>
        <taxon>Bacillati</taxon>
        <taxon>Bacillota</taxon>
        <taxon>Negativicutes</taxon>
        <taxon>Veillonellales</taxon>
        <taxon>Veillonellaceae</taxon>
        <taxon>Veillonella</taxon>
    </lineage>
</organism>
<evidence type="ECO:0000259" key="2">
    <source>
        <dbReference type="Pfam" id="PF09992"/>
    </source>
</evidence>
<evidence type="ECO:0000313" key="5">
    <source>
        <dbReference type="Proteomes" id="UP000214973"/>
    </source>
</evidence>
<evidence type="ECO:0000313" key="4">
    <source>
        <dbReference type="EMBL" id="SNV60128.1"/>
    </source>
</evidence>
<dbReference type="Proteomes" id="UP000214973">
    <property type="component" value="Chromosome 1"/>
</dbReference>
<evidence type="ECO:0000259" key="3">
    <source>
        <dbReference type="Pfam" id="PF11741"/>
    </source>
</evidence>
<dbReference type="EMBL" id="LT906470">
    <property type="protein sequence ID" value="SNV60128.1"/>
    <property type="molecule type" value="Genomic_DNA"/>
</dbReference>
<dbReference type="Pfam" id="PF11741">
    <property type="entry name" value="AMIN"/>
    <property type="match status" value="1"/>
</dbReference>
<feature type="signal peptide" evidence="1">
    <location>
        <begin position="1"/>
        <end position="24"/>
    </location>
</feature>
<protein>
    <submittedName>
        <fullName evidence="4">Localisation of periplasmic protein complexes</fullName>
    </submittedName>
</protein>
<accession>A0A239YPF2</accession>
<dbReference type="InterPro" id="IPR021731">
    <property type="entry name" value="AMIN_dom"/>
</dbReference>
<reference evidence="4 5" key="1">
    <citation type="submission" date="2017-06" db="EMBL/GenBank/DDBJ databases">
        <authorList>
            <consortium name="Pathogen Informatics"/>
        </authorList>
    </citation>
    <scope>NUCLEOTIDE SEQUENCE [LARGE SCALE GENOMIC DNA]</scope>
    <source>
        <strain evidence="4 5">NCTC12018</strain>
    </source>
</reference>
<keyword evidence="5" id="KW-1185">Reference proteome</keyword>
<evidence type="ECO:0000256" key="1">
    <source>
        <dbReference type="SAM" id="SignalP"/>
    </source>
</evidence>
<dbReference type="KEGG" id="vrm:44547418_00541"/>
<proteinExistence type="predicted"/>
<dbReference type="RefSeq" id="WP_095065510.1">
    <property type="nucleotide sequence ID" value="NZ_LT906470.1"/>
</dbReference>
<feature type="domain" description="Phosphodiester glycosidase" evidence="2">
    <location>
        <begin position="282"/>
        <end position="413"/>
    </location>
</feature>
<feature type="chain" id="PRO_5013167691" evidence="1">
    <location>
        <begin position="25"/>
        <end position="447"/>
    </location>
</feature>
<dbReference type="Gene3D" id="2.60.40.3500">
    <property type="match status" value="1"/>
</dbReference>
<gene>
    <name evidence="4" type="ORF">SAMEA44547418_00541</name>
</gene>
<feature type="domain" description="AMIN" evidence="3">
    <location>
        <begin position="95"/>
        <end position="141"/>
    </location>
</feature>
<sequence>MKRYIYLTAALLGAMGLLVPSAEAGNLTALRVSNHDGTSRVVFDLSEMPVSWTSSYNEADRSLTLNLGGTKNGLTSPVAQNSSKTGVLKGVGLQNMNGSLQVTLTANRDVQHHAFTLKNPTRIIVDLFSNYSQQTTKDINKSIKYSKISNTVGEGKIQAFALTVDNTSPMVSSHVPEGKALSSIQQKHTAAIGAKVKGRSFEQPYTVASNGAVDLERIGNRGTLRYTPNRGYFIEEKRPSLQAKAGKQSFTITSVNTPRKENALTLYTPSYGSSTKTNDFGYEVTVSNGKVVSHRKGNSPIGVNQYVLSGHGESRDALRKLKVGTPVTIQNRQDLAQVSTAGGADVQGGTLVMKNGRYVGADTSNNEARSFIGTTKDHDLVVLTVDKAGINSVGVTEKEGAALLSKMGATDGFELSNQGSVDVLVNDAYVHKASSAPSTYEDIIIIK</sequence>
<dbReference type="InterPro" id="IPR018711">
    <property type="entry name" value="NAGPA"/>
</dbReference>